<feature type="domain" description="Rad50/SbcC-type AAA" evidence="5">
    <location>
        <begin position="9"/>
        <end position="223"/>
    </location>
</feature>
<dbReference type="STRING" id="361279.SAMN05421663_10576"/>
<evidence type="ECO:0000256" key="4">
    <source>
        <dbReference type="SAM" id="Coils"/>
    </source>
</evidence>
<dbReference type="Pfam" id="PF13476">
    <property type="entry name" value="AAA_23"/>
    <property type="match status" value="1"/>
</dbReference>
<sequence>MSNKLYINRLYIENFKTIDKAVISFEDQDITVLDGPNGFGKTTIFDSIELVLTGQIKRIQNFKVAVTARGYRDYLFAKNQNKPVVVKIELKSIGEDSSKKRVFARRIDPTKLRSTGKKPFEFNYELHELNTIDDEMTVETVTNEQELEKFFKVNDFIDRYSLYHYVEQEDSSHLFKKNEKERIEVISKLFNIQKENEQKEKLDTTRRVLRRKLRDINKDIEKYKGFVTEKDSDADRTFTQVEYIKLLPATSKKPWDSEKLNNLDKVKKDTYISELNQIIKFKKYFEDYIKQKKNNNISQVIANKGRLSALIVLGFYNEEFETFKKEYETNNNLKRYLKVLEERSILTSYINWDIIFETLKLKTDKQLLIDRIDHIKSLNKTTNNLSNTVRQLLEARESLKNQFNNLISSKSGSSNDQNCPYCGQDWKSFKELEEQMEQKTIEIQQNLDQNSNKVVEEINNLYSAIIKDIINQLDSYLSDDSRIKDDFFLQLQEYKNLGIDVNKAKLFLDNIGIISEEYYNKEKKIVSDLEERTNSFVSDLESRMQNTEEFTRDNFKLLQEIFINTFNSDFKLVEKIRVEDIELKKLYIENAFYDQSNWFFKELQKLTIQRKKLDSICINLDGIIEIYTKKINQYRGTMINDLEIPFFIYSGKIIQNHQRGIGVFIKQETNNRDEEPEVKAINFVPPEETDHDIVHSFSSGQLSATVLSFTLALNKVYNQSGLNTILIDDPAQTMDEINMASLVELLRNDFYDKQIILSTHEDKISLYMRYKFSKFGLRAANINVKQELYEY</sequence>
<accession>A0A1G6QH05</accession>
<dbReference type="Proteomes" id="UP000198666">
    <property type="component" value="Unassembled WGS sequence"/>
</dbReference>
<dbReference type="InterPro" id="IPR038729">
    <property type="entry name" value="Rad50/SbcC_AAA"/>
</dbReference>
<proteinExistence type="inferred from homology"/>
<feature type="coiled-coil region" evidence="4">
    <location>
        <begin position="192"/>
        <end position="219"/>
    </location>
</feature>
<dbReference type="OrthoDB" id="7029750at2"/>
<name>A0A1G6QH05_9BACI</name>
<reference evidence="7" key="1">
    <citation type="submission" date="2016-10" db="EMBL/GenBank/DDBJ databases">
        <authorList>
            <person name="Varghese N."/>
            <person name="Submissions S."/>
        </authorList>
    </citation>
    <scope>NUCLEOTIDE SEQUENCE [LARGE SCALE GENOMIC DNA]</scope>
    <source>
        <strain evidence="7">DSM 21620</strain>
    </source>
</reference>
<dbReference type="RefSeq" id="WP_093727169.1">
    <property type="nucleotide sequence ID" value="NZ_FMZB01000005.1"/>
</dbReference>
<evidence type="ECO:0000259" key="5">
    <source>
        <dbReference type="Pfam" id="PF13476"/>
    </source>
</evidence>
<dbReference type="Gene3D" id="3.40.50.300">
    <property type="entry name" value="P-loop containing nucleotide triphosphate hydrolases"/>
    <property type="match status" value="2"/>
</dbReference>
<evidence type="ECO:0000256" key="1">
    <source>
        <dbReference type="ARBA" id="ARBA00006930"/>
    </source>
</evidence>
<keyword evidence="6" id="KW-0378">Hydrolase</keyword>
<dbReference type="PANTHER" id="PTHR32114">
    <property type="entry name" value="ABC TRANSPORTER ABCH.3"/>
    <property type="match status" value="1"/>
</dbReference>
<keyword evidence="6" id="KW-0540">Nuclease</keyword>
<keyword evidence="7" id="KW-1185">Reference proteome</keyword>
<dbReference type="PANTHER" id="PTHR32114:SF2">
    <property type="entry name" value="ABC TRANSPORTER ABCH.3"/>
    <property type="match status" value="1"/>
</dbReference>
<dbReference type="SUPFAM" id="SSF52540">
    <property type="entry name" value="P-loop containing nucleoside triphosphate hydrolases"/>
    <property type="match status" value="1"/>
</dbReference>
<comment type="similarity">
    <text evidence="1">Belongs to the SMC family. SbcC subfamily.</text>
</comment>
<dbReference type="InterPro" id="IPR027417">
    <property type="entry name" value="P-loop_NTPase"/>
</dbReference>
<protein>
    <recommendedName>
        <fullName evidence="3">Nuclease SbcCD subunit C</fullName>
    </recommendedName>
</protein>
<evidence type="ECO:0000313" key="7">
    <source>
        <dbReference type="Proteomes" id="UP000198666"/>
    </source>
</evidence>
<keyword evidence="6" id="KW-0269">Exonuclease</keyword>
<keyword evidence="4" id="KW-0175">Coiled coil</keyword>
<comment type="subunit">
    <text evidence="2">Heterodimer of SbcC and SbcD.</text>
</comment>
<organism evidence="6 7">
    <name type="scientific">Terribacillus halophilus</name>
    <dbReference type="NCBI Taxonomy" id="361279"/>
    <lineage>
        <taxon>Bacteria</taxon>
        <taxon>Bacillati</taxon>
        <taxon>Bacillota</taxon>
        <taxon>Bacilli</taxon>
        <taxon>Bacillales</taxon>
        <taxon>Bacillaceae</taxon>
        <taxon>Terribacillus</taxon>
    </lineage>
</organism>
<dbReference type="EMBL" id="FMZB01000005">
    <property type="protein sequence ID" value="SDC91603.1"/>
    <property type="molecule type" value="Genomic_DNA"/>
</dbReference>
<gene>
    <name evidence="6" type="ORF">SAMN05421663_10576</name>
</gene>
<dbReference type="AlphaFoldDB" id="A0A1G6QH05"/>
<dbReference type="GO" id="GO:0004527">
    <property type="term" value="F:exonuclease activity"/>
    <property type="evidence" value="ECO:0007669"/>
    <property type="project" value="UniProtKB-KW"/>
</dbReference>
<feature type="coiled-coil region" evidence="4">
    <location>
        <begin position="375"/>
        <end position="449"/>
    </location>
</feature>
<evidence type="ECO:0000313" key="6">
    <source>
        <dbReference type="EMBL" id="SDC91603.1"/>
    </source>
</evidence>
<evidence type="ECO:0000256" key="3">
    <source>
        <dbReference type="ARBA" id="ARBA00013368"/>
    </source>
</evidence>
<evidence type="ECO:0000256" key="2">
    <source>
        <dbReference type="ARBA" id="ARBA00011322"/>
    </source>
</evidence>